<keyword evidence="2" id="KW-0812">Transmembrane</keyword>
<dbReference type="AlphaFoldDB" id="A0A2N5NGL2"/>
<protein>
    <recommendedName>
        <fullName evidence="5">DUF2953 domain-containing protein</fullName>
    </recommendedName>
</protein>
<keyword evidence="2" id="KW-0472">Membrane</keyword>
<feature type="transmembrane region" description="Helical" evidence="2">
    <location>
        <begin position="273"/>
        <end position="289"/>
    </location>
</feature>
<dbReference type="EMBL" id="NIHM01000015">
    <property type="protein sequence ID" value="PLT53959.1"/>
    <property type="molecule type" value="Genomic_DNA"/>
</dbReference>
<feature type="compositionally biased region" description="Basic and acidic residues" evidence="1">
    <location>
        <begin position="99"/>
        <end position="111"/>
    </location>
</feature>
<reference evidence="3 4" key="1">
    <citation type="journal article" date="2017" name="Genome Med.">
        <title>A novel Ruminococcus gnavus clade enriched in inflammatory bowel disease patients.</title>
        <authorList>
            <person name="Hall A.B."/>
            <person name="Yassour M."/>
            <person name="Sauk J."/>
            <person name="Garner A."/>
            <person name="Jiang X."/>
            <person name="Arthur T."/>
            <person name="Lagoudas G.K."/>
            <person name="Vatanen T."/>
            <person name="Fornelos N."/>
            <person name="Wilson R."/>
            <person name="Bertha M."/>
            <person name="Cohen M."/>
            <person name="Garber J."/>
            <person name="Khalili H."/>
            <person name="Gevers D."/>
            <person name="Ananthakrishnan A.N."/>
            <person name="Kugathasan S."/>
            <person name="Lander E.S."/>
            <person name="Blainey P."/>
            <person name="Vlamakis H."/>
            <person name="Xavier R.J."/>
            <person name="Huttenhower C."/>
        </authorList>
    </citation>
    <scope>NUCLEOTIDE SEQUENCE [LARGE SCALE GENOMIC DNA]</scope>
    <source>
        <strain evidence="3 4">RJX1118</strain>
    </source>
</reference>
<dbReference type="Pfam" id="PF11167">
    <property type="entry name" value="DUF2953"/>
    <property type="match status" value="1"/>
</dbReference>
<feature type="transmembrane region" description="Helical" evidence="2">
    <location>
        <begin position="12"/>
        <end position="33"/>
    </location>
</feature>
<dbReference type="InterPro" id="IPR021338">
    <property type="entry name" value="DUF2953"/>
</dbReference>
<organism evidence="3 4">
    <name type="scientific">Mediterraneibacter gnavus</name>
    <name type="common">Ruminococcus gnavus</name>
    <dbReference type="NCBI Taxonomy" id="33038"/>
    <lineage>
        <taxon>Bacteria</taxon>
        <taxon>Bacillati</taxon>
        <taxon>Bacillota</taxon>
        <taxon>Clostridia</taxon>
        <taxon>Lachnospirales</taxon>
        <taxon>Lachnospiraceae</taxon>
        <taxon>Mediterraneibacter</taxon>
    </lineage>
</organism>
<evidence type="ECO:0000313" key="4">
    <source>
        <dbReference type="Proteomes" id="UP000234849"/>
    </source>
</evidence>
<evidence type="ECO:0000313" key="3">
    <source>
        <dbReference type="EMBL" id="PLT53959.1"/>
    </source>
</evidence>
<keyword evidence="2" id="KW-1133">Transmembrane helix</keyword>
<feature type="region of interest" description="Disordered" evidence="1">
    <location>
        <begin position="92"/>
        <end position="161"/>
    </location>
</feature>
<evidence type="ECO:0000256" key="2">
    <source>
        <dbReference type="SAM" id="Phobius"/>
    </source>
</evidence>
<evidence type="ECO:0000256" key="1">
    <source>
        <dbReference type="SAM" id="MobiDB-lite"/>
    </source>
</evidence>
<accession>A0A2N5NGL2</accession>
<feature type="compositionally biased region" description="Basic and acidic residues" evidence="1">
    <location>
        <begin position="119"/>
        <end position="154"/>
    </location>
</feature>
<dbReference type="Proteomes" id="UP000234849">
    <property type="component" value="Unassembled WGS sequence"/>
</dbReference>
<comment type="caution">
    <text evidence="3">The sequence shown here is derived from an EMBL/GenBank/DDBJ whole genome shotgun (WGS) entry which is preliminary data.</text>
</comment>
<name>A0A2N5NGL2_MEDGN</name>
<sequence>MIHILLLILKIIGWILLVILGILILLAGIFLFVPVRYRGDVLGEDEWKNLFASLKFSWLCSLVKGEVSYQEGALKWKFRIACKQFLADQPEQAAPPVSRTEEKHSQSRETLKSPPSEKSIQKKEPSEQLKKQPEPIQKKITEHKKTENKKKQDSRPGLGERISQKAEQIKCTFHKICDMLKSLAEKKERLMEFLTDEIHRSAFMKCLTELRRLFCFLKPSKCEADLEFGFSDPSVTGYVLAGASLIYPFIGECVEITPNFDEKVLKGKAMIKGRVHAVYFVIVLWNLLWNKNIRTTISHIRKLRF</sequence>
<evidence type="ECO:0008006" key="5">
    <source>
        <dbReference type="Google" id="ProtNLM"/>
    </source>
</evidence>
<proteinExistence type="predicted"/>
<dbReference type="RefSeq" id="WP_101879923.1">
    <property type="nucleotide sequence ID" value="NZ_NIHM01000015.1"/>
</dbReference>
<gene>
    <name evidence="3" type="ORF">CDL18_10975</name>
</gene>